<protein>
    <submittedName>
        <fullName evidence="7">Membrane protein</fullName>
    </submittedName>
</protein>
<evidence type="ECO:0000259" key="6">
    <source>
        <dbReference type="PROSITE" id="PS50850"/>
    </source>
</evidence>
<dbReference type="InterPro" id="IPR020846">
    <property type="entry name" value="MFS_dom"/>
</dbReference>
<feature type="domain" description="Major facilitator superfamily (MFS) profile" evidence="6">
    <location>
        <begin position="1"/>
        <end position="408"/>
    </location>
</feature>
<feature type="transmembrane region" description="Helical" evidence="5">
    <location>
        <begin position="150"/>
        <end position="171"/>
    </location>
</feature>
<gene>
    <name evidence="7" type="ORF">CDOO_09180</name>
</gene>
<reference evidence="7 8" key="1">
    <citation type="submission" date="2013-09" db="EMBL/GenBank/DDBJ databases">
        <title>Complete genome sequence of Corynebacterium doosanense CAU 212(T) (=DSM 45436(T)), isolated from activated sludge.</title>
        <authorList>
            <person name="Schaffert L."/>
            <person name="Albersmeier A."/>
            <person name="Kalinowski J."/>
            <person name="Ruckert C."/>
        </authorList>
    </citation>
    <scope>NUCLEOTIDE SEQUENCE [LARGE SCALE GENOMIC DNA]</scope>
    <source>
        <strain evidence="7 8">CAU 212</strain>
    </source>
</reference>
<dbReference type="Gene3D" id="1.20.1250.20">
    <property type="entry name" value="MFS general substrate transporter like domains"/>
    <property type="match status" value="1"/>
</dbReference>
<feature type="transmembrane region" description="Helical" evidence="5">
    <location>
        <begin position="255"/>
        <end position="278"/>
    </location>
</feature>
<accession>A0A097IH03</accession>
<dbReference type="GO" id="GO:0022857">
    <property type="term" value="F:transmembrane transporter activity"/>
    <property type="evidence" value="ECO:0007669"/>
    <property type="project" value="InterPro"/>
</dbReference>
<feature type="transmembrane region" description="Helical" evidence="5">
    <location>
        <begin position="382"/>
        <end position="402"/>
    </location>
</feature>
<dbReference type="Proteomes" id="UP000029914">
    <property type="component" value="Chromosome"/>
</dbReference>
<evidence type="ECO:0000256" key="5">
    <source>
        <dbReference type="SAM" id="Phobius"/>
    </source>
</evidence>
<dbReference type="EMBL" id="CP006764">
    <property type="protein sequence ID" value="AIT61416.1"/>
    <property type="molecule type" value="Genomic_DNA"/>
</dbReference>
<feature type="transmembrane region" description="Helical" evidence="5">
    <location>
        <begin position="290"/>
        <end position="309"/>
    </location>
</feature>
<evidence type="ECO:0000256" key="2">
    <source>
        <dbReference type="ARBA" id="ARBA00022692"/>
    </source>
</evidence>
<sequence length="443" mass="46039">MSPQVLPRAEIERLDSMWKSPGFTPTLVAIAAAFGAWSLLLPVIPLAVLDSGGSAGLAGASTGVFMLATVITQMFTPLMLRRIGYNPVMVAAAFMLGVPALGHLLGTEAWVVLLFSALRGIGFGALTVAEAALVAELVPVRFLGKATGTMGVFIGLAQMIMLPAGLFLAQAAGYDTVYITAAVVALIAVLMCLRIPRLKAAPARPASAGQVAGEPQHVPMWKLVLVPALALTTLSMSFGAVSSFLPAAVVESNPAAGAVIGGFMLSIVGGSAMVPRYLAGVIADRTGQPGGLIIYAQVAGLAGMALMAATVAWGWPVWLLVVAAVLFGGGFGAVQNEALLSMFQRLPRSKVSQASAVWNIFYDAGTGIGSVVYGAIVAAWYYSGAFTAGALIIVVGIALTVADRIVGRHRVSEYDNIRTRLQRVRPAARRRTTLTQADLPPRN</sequence>
<feature type="transmembrane region" description="Helical" evidence="5">
    <location>
        <begin position="177"/>
        <end position="195"/>
    </location>
</feature>
<dbReference type="HOGENOM" id="CLU_001265_10_13_11"/>
<dbReference type="AlphaFoldDB" id="A0A097IH03"/>
<dbReference type="KEGG" id="cdo:CDOO_09180"/>
<keyword evidence="8" id="KW-1185">Reference proteome</keyword>
<evidence type="ECO:0000256" key="1">
    <source>
        <dbReference type="ARBA" id="ARBA00004651"/>
    </source>
</evidence>
<name>A0A097IH03_9CORY</name>
<evidence type="ECO:0000313" key="8">
    <source>
        <dbReference type="Proteomes" id="UP000029914"/>
    </source>
</evidence>
<dbReference type="PANTHER" id="PTHR23531:SF1">
    <property type="entry name" value="QUINOLENE RESISTANCE PROTEIN NORA"/>
    <property type="match status" value="1"/>
</dbReference>
<comment type="subcellular location">
    <subcellularLocation>
        <location evidence="1">Cell membrane</location>
        <topology evidence="1">Multi-pass membrane protein</topology>
    </subcellularLocation>
</comment>
<keyword evidence="4 5" id="KW-0472">Membrane</keyword>
<feature type="transmembrane region" description="Helical" evidence="5">
    <location>
        <begin position="223"/>
        <end position="249"/>
    </location>
</feature>
<dbReference type="PANTHER" id="PTHR23531">
    <property type="entry name" value="QUINOLENE RESISTANCE PROTEIN NORA"/>
    <property type="match status" value="1"/>
</dbReference>
<dbReference type="InterPro" id="IPR036259">
    <property type="entry name" value="MFS_trans_sf"/>
</dbReference>
<dbReference type="InterPro" id="IPR011701">
    <property type="entry name" value="MFS"/>
</dbReference>
<dbReference type="RefSeq" id="WP_018020919.1">
    <property type="nucleotide sequence ID" value="NZ_AQUX01000001.1"/>
</dbReference>
<dbReference type="InterPro" id="IPR052714">
    <property type="entry name" value="MFS_Exporter"/>
</dbReference>
<feature type="transmembrane region" description="Helical" evidence="5">
    <location>
        <begin position="315"/>
        <end position="334"/>
    </location>
</feature>
<keyword evidence="3 5" id="KW-1133">Transmembrane helix</keyword>
<feature type="transmembrane region" description="Helical" evidence="5">
    <location>
        <begin position="27"/>
        <end position="49"/>
    </location>
</feature>
<dbReference type="Pfam" id="PF07690">
    <property type="entry name" value="MFS_1"/>
    <property type="match status" value="1"/>
</dbReference>
<feature type="transmembrane region" description="Helical" evidence="5">
    <location>
        <begin position="88"/>
        <end position="106"/>
    </location>
</feature>
<dbReference type="eggNOG" id="COG2814">
    <property type="taxonomic scope" value="Bacteria"/>
</dbReference>
<dbReference type="PROSITE" id="PS50850">
    <property type="entry name" value="MFS"/>
    <property type="match status" value="1"/>
</dbReference>
<evidence type="ECO:0000256" key="3">
    <source>
        <dbReference type="ARBA" id="ARBA00022989"/>
    </source>
</evidence>
<dbReference type="STRING" id="558173.CDOO_09180"/>
<proteinExistence type="predicted"/>
<dbReference type="GO" id="GO:0005886">
    <property type="term" value="C:plasma membrane"/>
    <property type="evidence" value="ECO:0007669"/>
    <property type="project" value="UniProtKB-SubCell"/>
</dbReference>
<feature type="transmembrane region" description="Helical" evidence="5">
    <location>
        <begin position="112"/>
        <end position="138"/>
    </location>
</feature>
<evidence type="ECO:0000256" key="4">
    <source>
        <dbReference type="ARBA" id="ARBA00023136"/>
    </source>
</evidence>
<dbReference type="CDD" id="cd17489">
    <property type="entry name" value="MFS_YfcJ_like"/>
    <property type="match status" value="1"/>
</dbReference>
<evidence type="ECO:0000313" key="7">
    <source>
        <dbReference type="EMBL" id="AIT61416.1"/>
    </source>
</evidence>
<feature type="transmembrane region" description="Helical" evidence="5">
    <location>
        <begin position="355"/>
        <end position="376"/>
    </location>
</feature>
<organism evidence="7 8">
    <name type="scientific">Corynebacterium doosanense CAU 212 = DSM 45436</name>
    <dbReference type="NCBI Taxonomy" id="558173"/>
    <lineage>
        <taxon>Bacteria</taxon>
        <taxon>Bacillati</taxon>
        <taxon>Actinomycetota</taxon>
        <taxon>Actinomycetes</taxon>
        <taxon>Mycobacteriales</taxon>
        <taxon>Corynebacteriaceae</taxon>
        <taxon>Corynebacterium</taxon>
    </lineage>
</organism>
<keyword evidence="2 5" id="KW-0812">Transmembrane</keyword>
<dbReference type="SUPFAM" id="SSF103473">
    <property type="entry name" value="MFS general substrate transporter"/>
    <property type="match status" value="1"/>
</dbReference>
<feature type="transmembrane region" description="Helical" evidence="5">
    <location>
        <begin position="55"/>
        <end position="76"/>
    </location>
</feature>